<feature type="compositionally biased region" description="Low complexity" evidence="6">
    <location>
        <begin position="985"/>
        <end position="1004"/>
    </location>
</feature>
<feature type="compositionally biased region" description="Low complexity" evidence="6">
    <location>
        <begin position="305"/>
        <end position="317"/>
    </location>
</feature>
<dbReference type="GO" id="GO:0005634">
    <property type="term" value="C:nucleus"/>
    <property type="evidence" value="ECO:0007669"/>
    <property type="project" value="UniProtKB-SubCell"/>
</dbReference>
<feature type="compositionally biased region" description="Low complexity" evidence="6">
    <location>
        <begin position="287"/>
        <end position="298"/>
    </location>
</feature>
<evidence type="ECO:0000256" key="2">
    <source>
        <dbReference type="ARBA" id="ARBA00023015"/>
    </source>
</evidence>
<gene>
    <name evidence="7" type="ORF">Vretifemale_4496</name>
</gene>
<evidence type="ECO:0000313" key="8">
    <source>
        <dbReference type="Proteomes" id="UP000747110"/>
    </source>
</evidence>
<keyword evidence="8" id="KW-1185">Reference proteome</keyword>
<evidence type="ECO:0000256" key="5">
    <source>
        <dbReference type="ARBA" id="ARBA00023242"/>
    </source>
</evidence>
<feature type="compositionally biased region" description="Basic and acidic residues" evidence="6">
    <location>
        <begin position="267"/>
        <end position="276"/>
    </location>
</feature>
<evidence type="ECO:0000256" key="3">
    <source>
        <dbReference type="ARBA" id="ARBA00023125"/>
    </source>
</evidence>
<feature type="region of interest" description="Disordered" evidence="6">
    <location>
        <begin position="488"/>
        <end position="510"/>
    </location>
</feature>
<evidence type="ECO:0000256" key="4">
    <source>
        <dbReference type="ARBA" id="ARBA00023163"/>
    </source>
</evidence>
<reference evidence="7" key="1">
    <citation type="journal article" date="2021" name="Proc. Natl. Acad. Sci. U.S.A.">
        <title>Three genomes in the algal genus Volvox reveal the fate of a haploid sex-determining region after a transition to homothallism.</title>
        <authorList>
            <person name="Yamamoto K."/>
            <person name="Hamaji T."/>
            <person name="Kawai-Toyooka H."/>
            <person name="Matsuzaki R."/>
            <person name="Takahashi F."/>
            <person name="Nishimura Y."/>
            <person name="Kawachi M."/>
            <person name="Noguchi H."/>
            <person name="Minakuchi Y."/>
            <person name="Umen J.G."/>
            <person name="Toyoda A."/>
            <person name="Nozaki H."/>
        </authorList>
    </citation>
    <scope>NUCLEOTIDE SEQUENCE</scope>
    <source>
        <strain evidence="7">NIES-3786</strain>
    </source>
</reference>
<dbReference type="CDD" id="cd00018">
    <property type="entry name" value="AP2"/>
    <property type="match status" value="1"/>
</dbReference>
<feature type="region of interest" description="Disordered" evidence="6">
    <location>
        <begin position="99"/>
        <end position="169"/>
    </location>
</feature>
<feature type="region of interest" description="Disordered" evidence="6">
    <location>
        <begin position="386"/>
        <end position="417"/>
    </location>
</feature>
<dbReference type="GO" id="GO:0003700">
    <property type="term" value="F:DNA-binding transcription factor activity"/>
    <property type="evidence" value="ECO:0007669"/>
    <property type="project" value="InterPro"/>
</dbReference>
<name>A0A8J4G045_9CHLO</name>
<keyword evidence="3" id="KW-0238">DNA-binding</keyword>
<dbReference type="GO" id="GO:0003677">
    <property type="term" value="F:DNA binding"/>
    <property type="evidence" value="ECO:0007669"/>
    <property type="project" value="UniProtKB-KW"/>
</dbReference>
<evidence type="ECO:0000313" key="7">
    <source>
        <dbReference type="EMBL" id="GIL74498.1"/>
    </source>
</evidence>
<keyword evidence="5" id="KW-0539">Nucleus</keyword>
<dbReference type="EMBL" id="BNCP01000006">
    <property type="protein sequence ID" value="GIL74498.1"/>
    <property type="molecule type" value="Genomic_DNA"/>
</dbReference>
<protein>
    <submittedName>
        <fullName evidence="7">Uncharacterized protein</fullName>
    </submittedName>
</protein>
<dbReference type="InterPro" id="IPR036955">
    <property type="entry name" value="AP2/ERF_dom_sf"/>
</dbReference>
<dbReference type="PROSITE" id="PS51032">
    <property type="entry name" value="AP2_ERF"/>
    <property type="match status" value="1"/>
</dbReference>
<feature type="region of interest" description="Disordered" evidence="6">
    <location>
        <begin position="618"/>
        <end position="640"/>
    </location>
</feature>
<feature type="compositionally biased region" description="Low complexity" evidence="6">
    <location>
        <begin position="903"/>
        <end position="925"/>
    </location>
</feature>
<evidence type="ECO:0000256" key="1">
    <source>
        <dbReference type="ARBA" id="ARBA00004123"/>
    </source>
</evidence>
<dbReference type="SMART" id="SM00380">
    <property type="entry name" value="AP2"/>
    <property type="match status" value="1"/>
</dbReference>
<dbReference type="InterPro" id="IPR001471">
    <property type="entry name" value="AP2/ERF_dom"/>
</dbReference>
<feature type="region of interest" description="Disordered" evidence="6">
    <location>
        <begin position="1087"/>
        <end position="1122"/>
    </location>
</feature>
<accession>A0A8J4G045</accession>
<feature type="region of interest" description="Disordered" evidence="6">
    <location>
        <begin position="850"/>
        <end position="1018"/>
    </location>
</feature>
<feature type="compositionally biased region" description="Basic and acidic residues" evidence="6">
    <location>
        <begin position="963"/>
        <end position="973"/>
    </location>
</feature>
<dbReference type="OrthoDB" id="568096at2759"/>
<dbReference type="InterPro" id="IPR016177">
    <property type="entry name" value="DNA-bd_dom_sf"/>
</dbReference>
<dbReference type="SUPFAM" id="SSF54171">
    <property type="entry name" value="DNA-binding domain"/>
    <property type="match status" value="1"/>
</dbReference>
<feature type="compositionally biased region" description="Basic and acidic residues" evidence="6">
    <location>
        <begin position="1103"/>
        <end position="1115"/>
    </location>
</feature>
<keyword evidence="2" id="KW-0805">Transcription regulation</keyword>
<organism evidence="7 8">
    <name type="scientific">Volvox reticuliferus</name>
    <dbReference type="NCBI Taxonomy" id="1737510"/>
    <lineage>
        <taxon>Eukaryota</taxon>
        <taxon>Viridiplantae</taxon>
        <taxon>Chlorophyta</taxon>
        <taxon>core chlorophytes</taxon>
        <taxon>Chlorophyceae</taxon>
        <taxon>CS clade</taxon>
        <taxon>Chlamydomonadales</taxon>
        <taxon>Volvocaceae</taxon>
        <taxon>Volvox</taxon>
    </lineage>
</organism>
<dbReference type="AlphaFoldDB" id="A0A8J4G045"/>
<dbReference type="Proteomes" id="UP000747110">
    <property type="component" value="Unassembled WGS sequence"/>
</dbReference>
<dbReference type="PANTHER" id="PTHR32467">
    <property type="entry name" value="AP2-LIKE ETHYLENE-RESPONSIVE TRANSCRIPTION FACTOR"/>
    <property type="match status" value="1"/>
</dbReference>
<comment type="subcellular location">
    <subcellularLocation>
        <location evidence="1">Nucleus</location>
    </subcellularLocation>
</comment>
<evidence type="ECO:0000256" key="6">
    <source>
        <dbReference type="SAM" id="MobiDB-lite"/>
    </source>
</evidence>
<feature type="compositionally biased region" description="Pro residues" evidence="6">
    <location>
        <begin position="152"/>
        <end position="164"/>
    </location>
</feature>
<keyword evidence="4" id="KW-0804">Transcription</keyword>
<dbReference type="PANTHER" id="PTHR32467:SF213">
    <property type="entry name" value="OS03G0770700 PROTEIN"/>
    <property type="match status" value="1"/>
</dbReference>
<comment type="caution">
    <text evidence="7">The sequence shown here is derived from an EMBL/GenBank/DDBJ whole genome shotgun (WGS) entry which is preliminary data.</text>
</comment>
<feature type="region of interest" description="Disordered" evidence="6">
    <location>
        <begin position="265"/>
        <end position="317"/>
    </location>
</feature>
<proteinExistence type="predicted"/>
<dbReference type="Gene3D" id="3.30.730.10">
    <property type="entry name" value="AP2/ERF domain"/>
    <property type="match status" value="1"/>
</dbReference>
<sequence>MEALALVAKASSRHSLFKGVTLYKPTSKWRAQISHGGRTVTLGDYSTEEEAARVFDRACICKYGKDAVCNFPVEDYKDEWEELLNTTIPALLVKFKEERQRNKVHRTAAASRSASMPPGLPVPPSATESAPQPLPRPRQPAKVVPAANRQLPPQPHQGPPPQPHPCLSAKGTALATVTSVPFGFGYALDGGCAGAAATAKHGTQGPTGHLNERIRKRVDEFRSRGALPVAAAIADAAPPNGIPVGHCQHDPRHQAFTCQHRLTVSSGERKLDHREPGSAGSADFAMATNAPAPASPAGARRRAATRPTGASTDGAAAASPLVVLPRASSSPNLDNMAPALWKARPHPITASAPDWSTPEAAAAAEAALTEEMMAAWDSAAVATRREDVATPSVQRPLPLPPLSRGHSNSRYPASWSRSEDHRPAEIWEGAIAAEPTRVATARRRVVHVIPASRRPPASEEFRAGIKCGKSTIGDEPAYKIDPAARISSDRMETQGSSPVAGTRRLAVKRPSEEADAEVLEAEEVDGGFDVAAPAGLSPAPMAHAGRVIDRGYAALVDLGDPTYAAAMTRGAFRRTRPTEWQAVKRMRPAAAAEAAIAPMRAGEETLGTTTTTALAATEEDCDRPSSRGGGEDTYGPARRWHGPITPSAAAAWYAAIAAGASGAAAAAALPRGTFWGPIWPQRLAEQEPYVPAVGRGPPSARQSCNASAGPFVTAPAAAAAAALAEAEDLSVEELHHVLLSALQRREQQLIKQQLQEQQSIRWQQQEALVRLVEATGLRPVLAPDAAAFLDELSVTAGDNKRMAWQSSGAAGVIQSRKRAAGVSVGVNDKLYEDAIPAAQMRATRQLVALPLPAPPPQQRKSSGGGAVATAPPCSLPGSAVTPDSPTSSSSGGGGGTRDVRFLADAPTPATAPQPVAAAETTAAPANKSHHLSPTLPRRTYTDSDVNLGTDCAADAKGGCSGRSSDDTADRSDTHPSALDGKAAKDAAPAAATTSSGADTAATGPVTRPSQKWRLPGFPPYHVRERELDRAPTVRVSFGRDGQYDGYAGTSTAGIDDEHSIEVPLLLRVPSSMQQQILGMLQLQLADASQQSQPQLVRTQSQGTHEEGRDVPKAPRIELVSEE</sequence>